<dbReference type="InterPro" id="IPR031161">
    <property type="entry name" value="Peptidase_M60_dom"/>
</dbReference>
<feature type="domain" description="Peptidase M60" evidence="1">
    <location>
        <begin position="457"/>
        <end position="784"/>
    </location>
</feature>
<dbReference type="NCBIfam" id="NF038322">
    <property type="entry name" value="ImpA_fam_HExGH"/>
    <property type="match status" value="1"/>
</dbReference>
<organism evidence="2 3">
    <name type="scientific">Vibrio hepatarius</name>
    <dbReference type="NCBI Taxonomy" id="171383"/>
    <lineage>
        <taxon>Bacteria</taxon>
        <taxon>Pseudomonadati</taxon>
        <taxon>Pseudomonadota</taxon>
        <taxon>Gammaproteobacteria</taxon>
        <taxon>Vibrionales</taxon>
        <taxon>Vibrionaceae</taxon>
        <taxon>Vibrio</taxon>
        <taxon>Vibrio oreintalis group</taxon>
    </lineage>
</organism>
<dbReference type="PROSITE" id="PS51257">
    <property type="entry name" value="PROKAR_LIPOPROTEIN"/>
    <property type="match status" value="1"/>
</dbReference>
<dbReference type="Pfam" id="PF18642">
    <property type="entry name" value="IMPa_helical"/>
    <property type="match status" value="1"/>
</dbReference>
<dbReference type="OrthoDB" id="9122461at2"/>
<evidence type="ECO:0000259" key="1">
    <source>
        <dbReference type="PROSITE" id="PS51723"/>
    </source>
</evidence>
<dbReference type="Proteomes" id="UP000037530">
    <property type="component" value="Unassembled WGS sequence"/>
</dbReference>
<sequence length="907" mass="102047">MNKSVLPLCMSLWLVACGGGGGGSDSSSNVTDRAEETALQKALRTGDATYVSDPNAFIEHSQQLVNDHKTRFNRIKAAINGSTGALAWDPSHDTALLTPTYGFNDSILMTNRAMQAGYSDQEMTLGVAGEYGKGGKYAVLGSNPYRTSLRFPGSANDAMEQWLRNLIAWLVGRAPEQGMNVAIAQMQQSYYFPDEQATRQWLSAQFGTGVVYNLANDCDGDELLGCVESNPDLLVISQHLRDGDSLERVKAAIQRAKHLEIPVLYLHLDGNMTELGNEVFSLFNVGYAGDNYWRKLGVDAWNPQSIYDQTPDFIEDQITLLQRLKNNSFTVDLSLCDDKSCPDESNMSSEFYAAANSMRSQLMNLDRRKIDLFNSAGYEYEKSLVLLADLYRQEVSFPMDKNATDSLVFLRSYFSDYVQYHSRTINPAQQDMGNFSRSHFGTDVARVSKLLQMQSKRNFRSAGVYALPGETFSVTRQDNNPVTTKIVVNSLRSGATHEFSKNGYTRPKFLTSAQYEVKPGETISLTSAYGGPIHVHFDANDIDVELQFEQVAEHPIWRSSADNQKFAQQLNDNLFDWAELMTPGFEVHSKRDKMLKSISSWSTPADMAAATERYVHNFPHVLAGFQGPGIDKVDDIYLYAQNQGWQVANIDIVKHMNADQANCGYGCSGNPYDAYWEFNPLGHGDLHELGHGLEKSRFRFAGWEGHSTTNYYSYYSKSRYFQDTGIDSGCQSLDFKSQYETLQYSRTQADPNAYMAQLNQTSWSWGARMFIQMMMASEHQGVIENGWHLLGRLHLIEREFNRIKQSESTWLAERNIIGFDSYSYADANSISNNDWLLIALSVVSNRDMREYLDMWGFNFSDQAKSLVQSKGLVSMPLTYFAASNTGYCRDEFANRPIAIDGTSVWPL</sequence>
<dbReference type="SMART" id="SM01276">
    <property type="entry name" value="M60-like"/>
    <property type="match status" value="1"/>
</dbReference>
<proteinExistence type="predicted"/>
<dbReference type="EMBL" id="LHPI01000004">
    <property type="protein sequence ID" value="KOO08222.1"/>
    <property type="molecule type" value="Genomic_DNA"/>
</dbReference>
<name>A0A0M0I292_9VIBR</name>
<comment type="caution">
    <text evidence="2">The sequence shown here is derived from an EMBL/GenBank/DDBJ whole genome shotgun (WGS) entry which is preliminary data.</text>
</comment>
<protein>
    <recommendedName>
        <fullName evidence="1">Peptidase M60 domain-containing protein</fullName>
    </recommendedName>
</protein>
<dbReference type="InterPro" id="IPR041549">
    <property type="entry name" value="IMPa_helical"/>
</dbReference>
<dbReference type="AlphaFoldDB" id="A0A0M0I292"/>
<dbReference type="InterPro" id="IPR042279">
    <property type="entry name" value="Pep_M60_3"/>
</dbReference>
<accession>A0A0M0I292</accession>
<evidence type="ECO:0000313" key="3">
    <source>
        <dbReference type="Proteomes" id="UP000037530"/>
    </source>
</evidence>
<dbReference type="STRING" id="171383.AKJ31_06960"/>
<evidence type="ECO:0000313" key="2">
    <source>
        <dbReference type="EMBL" id="KOO08222.1"/>
    </source>
</evidence>
<dbReference type="PATRIC" id="fig|171383.3.peg.1432"/>
<dbReference type="RefSeq" id="WP_053408383.1">
    <property type="nucleotide sequence ID" value="NZ_DAIPHI010000100.1"/>
</dbReference>
<keyword evidence="3" id="KW-1185">Reference proteome</keyword>
<dbReference type="Gene3D" id="1.10.390.30">
    <property type="entry name" value="Peptidase M60, enhancin-like domain 3"/>
    <property type="match status" value="1"/>
</dbReference>
<reference evidence="3" key="1">
    <citation type="submission" date="2015-08" db="EMBL/GenBank/DDBJ databases">
        <title>Vibrio galatheae sp. nov., a novel member of the Vibrionaceae family isolated from the Solomon Islands.</title>
        <authorList>
            <person name="Giubergia S."/>
            <person name="Machado H."/>
            <person name="Mateiu R.V."/>
            <person name="Gram L."/>
        </authorList>
    </citation>
    <scope>NUCLEOTIDE SEQUENCE [LARGE SCALE GENOMIC DNA]</scope>
    <source>
        <strain evidence="3">DSM 19134</strain>
    </source>
</reference>
<gene>
    <name evidence="2" type="ORF">AKJ31_06960</name>
</gene>
<dbReference type="PROSITE" id="PS51723">
    <property type="entry name" value="PEPTIDASE_M60"/>
    <property type="match status" value="1"/>
</dbReference>